<gene>
    <name evidence="2" type="ORF">BHQ10_003445</name>
</gene>
<evidence type="ECO:0000313" key="2">
    <source>
        <dbReference type="EMBL" id="RAO67433.1"/>
    </source>
</evidence>
<comment type="caution">
    <text evidence="2">The sequence shown here is derived from an EMBL/GenBank/DDBJ whole genome shotgun (WGS) entry which is preliminary data.</text>
</comment>
<dbReference type="OrthoDB" id="10351484at2759"/>
<keyword evidence="1" id="KW-0732">Signal</keyword>
<sequence>MIKMRFTTALSMLLSAGLIGTTLASEPVDTSKGTIYTPKDYSFEDFGNGTLAVKPLNGKRQFQLCDYWNAWVVCQTGLSDTNICTDTYCYCEGADIVCQAGTTCLDTCSCYVYCADDW</sequence>
<protein>
    <submittedName>
        <fullName evidence="2">Uncharacterized protein</fullName>
    </submittedName>
</protein>
<accession>A0A364KV66</accession>
<dbReference type="GeneID" id="63792661"/>
<feature type="chain" id="PRO_5016882654" evidence="1">
    <location>
        <begin position="25"/>
        <end position="118"/>
    </location>
</feature>
<organism evidence="2 3">
    <name type="scientific">Talaromyces amestolkiae</name>
    <dbReference type="NCBI Taxonomy" id="1196081"/>
    <lineage>
        <taxon>Eukaryota</taxon>
        <taxon>Fungi</taxon>
        <taxon>Dikarya</taxon>
        <taxon>Ascomycota</taxon>
        <taxon>Pezizomycotina</taxon>
        <taxon>Eurotiomycetes</taxon>
        <taxon>Eurotiomycetidae</taxon>
        <taxon>Eurotiales</taxon>
        <taxon>Trichocomaceae</taxon>
        <taxon>Talaromyces</taxon>
        <taxon>Talaromyces sect. Talaromyces</taxon>
    </lineage>
</organism>
<reference evidence="2 3" key="1">
    <citation type="journal article" date="2017" name="Biotechnol. Biofuels">
        <title>Differential beta-glucosidase expression as a function of carbon source availability in Talaromyces amestolkiae: a genomic and proteomic approach.</title>
        <authorList>
            <person name="de Eugenio L.I."/>
            <person name="Mendez-Liter J.A."/>
            <person name="Nieto-Dominguez M."/>
            <person name="Alonso L."/>
            <person name="Gil-Munoz J."/>
            <person name="Barriuso J."/>
            <person name="Prieto A."/>
            <person name="Martinez M.J."/>
        </authorList>
    </citation>
    <scope>NUCLEOTIDE SEQUENCE [LARGE SCALE GENOMIC DNA]</scope>
    <source>
        <strain evidence="2 3">CIB</strain>
    </source>
</reference>
<dbReference type="RefSeq" id="XP_040731949.1">
    <property type="nucleotide sequence ID" value="XM_040875702.1"/>
</dbReference>
<feature type="signal peptide" evidence="1">
    <location>
        <begin position="1"/>
        <end position="24"/>
    </location>
</feature>
<evidence type="ECO:0000313" key="3">
    <source>
        <dbReference type="Proteomes" id="UP000249363"/>
    </source>
</evidence>
<proteinExistence type="predicted"/>
<dbReference type="Proteomes" id="UP000249363">
    <property type="component" value="Unassembled WGS sequence"/>
</dbReference>
<evidence type="ECO:0000256" key="1">
    <source>
        <dbReference type="SAM" id="SignalP"/>
    </source>
</evidence>
<name>A0A364KV66_TALAM</name>
<dbReference type="EMBL" id="MIKG01000005">
    <property type="protein sequence ID" value="RAO67433.1"/>
    <property type="molecule type" value="Genomic_DNA"/>
</dbReference>
<keyword evidence="3" id="KW-1185">Reference proteome</keyword>
<dbReference type="AlphaFoldDB" id="A0A364KV66"/>